<accession>A0ABQ8K2K8</accession>
<keyword evidence="5" id="KW-1185">Reference proteome</keyword>
<dbReference type="Pfam" id="PF23647">
    <property type="entry name" value="TRAPPC13_M"/>
    <property type="match status" value="1"/>
</dbReference>
<dbReference type="RefSeq" id="XP_047774251.1">
    <property type="nucleotide sequence ID" value="XM_047917768.1"/>
</dbReference>
<dbReference type="EMBL" id="JADCUA010000028">
    <property type="protein sequence ID" value="KAH9831004.1"/>
    <property type="molecule type" value="Genomic_DNA"/>
</dbReference>
<dbReference type="InterPro" id="IPR055427">
    <property type="entry name" value="TRAPPC13_N"/>
</dbReference>
<feature type="compositionally biased region" description="Low complexity" evidence="1">
    <location>
        <begin position="403"/>
        <end position="412"/>
    </location>
</feature>
<gene>
    <name evidence="4" type="ORF">C8Q71DRAFT_317607</name>
</gene>
<feature type="region of interest" description="Disordered" evidence="1">
    <location>
        <begin position="352"/>
        <end position="414"/>
    </location>
</feature>
<dbReference type="PANTHER" id="PTHR13134">
    <property type="entry name" value="TRAFFICKING PROTEIN PARTICLE COMPLEX SUBUNIT 13"/>
    <property type="match status" value="1"/>
</dbReference>
<feature type="region of interest" description="Disordered" evidence="1">
    <location>
        <begin position="607"/>
        <end position="635"/>
    </location>
</feature>
<proteinExistence type="predicted"/>
<feature type="domain" description="Trafficking protein particle complex subunit 13 N-terminal" evidence="2">
    <location>
        <begin position="7"/>
        <end position="184"/>
    </location>
</feature>
<evidence type="ECO:0008006" key="6">
    <source>
        <dbReference type="Google" id="ProtNLM"/>
    </source>
</evidence>
<dbReference type="InterPro" id="IPR055429">
    <property type="entry name" value="TRAPPC13_M"/>
</dbReference>
<evidence type="ECO:0000313" key="5">
    <source>
        <dbReference type="Proteomes" id="UP000814176"/>
    </source>
</evidence>
<dbReference type="PANTHER" id="PTHR13134:SF3">
    <property type="entry name" value="TRAFFICKING PROTEIN PARTICLE COMPLEX SUBUNIT 13"/>
    <property type="match status" value="1"/>
</dbReference>
<dbReference type="GeneID" id="71998500"/>
<dbReference type="InterPro" id="IPR010378">
    <property type="entry name" value="TRAPPC13"/>
</dbReference>
<evidence type="ECO:0000313" key="4">
    <source>
        <dbReference type="EMBL" id="KAH9831004.1"/>
    </source>
</evidence>
<dbReference type="Pfam" id="PF06159">
    <property type="entry name" value="TRAPPC13_N"/>
    <property type="match status" value="1"/>
</dbReference>
<evidence type="ECO:0000256" key="1">
    <source>
        <dbReference type="SAM" id="MobiDB-lite"/>
    </source>
</evidence>
<comment type="caution">
    <text evidence="4">The sequence shown here is derived from an EMBL/GenBank/DDBJ whole genome shotgun (WGS) entry which is preliminary data.</text>
</comment>
<protein>
    <recommendedName>
        <fullName evidence="6">DUF974-domain-containing protein</fullName>
    </recommendedName>
</protein>
<evidence type="ECO:0000259" key="3">
    <source>
        <dbReference type="Pfam" id="PF23647"/>
    </source>
</evidence>
<name>A0ABQ8K2K8_9APHY</name>
<feature type="domain" description="Trafficking protein particle complex subunit 13 middle" evidence="3">
    <location>
        <begin position="188"/>
        <end position="325"/>
    </location>
</feature>
<dbReference type="Proteomes" id="UP000814176">
    <property type="component" value="Unassembled WGS sequence"/>
</dbReference>
<reference evidence="4 5" key="1">
    <citation type="journal article" date="2021" name="Environ. Microbiol.">
        <title>Gene family expansions and transcriptome signatures uncover fungal adaptations to wood decay.</title>
        <authorList>
            <person name="Hage H."/>
            <person name="Miyauchi S."/>
            <person name="Viragh M."/>
            <person name="Drula E."/>
            <person name="Min B."/>
            <person name="Chaduli D."/>
            <person name="Navarro D."/>
            <person name="Favel A."/>
            <person name="Norest M."/>
            <person name="Lesage-Meessen L."/>
            <person name="Balint B."/>
            <person name="Merenyi Z."/>
            <person name="de Eugenio L."/>
            <person name="Morin E."/>
            <person name="Martinez A.T."/>
            <person name="Baldrian P."/>
            <person name="Stursova M."/>
            <person name="Martinez M.J."/>
            <person name="Novotny C."/>
            <person name="Magnuson J.K."/>
            <person name="Spatafora J.W."/>
            <person name="Maurice S."/>
            <person name="Pangilinan J."/>
            <person name="Andreopoulos W."/>
            <person name="LaButti K."/>
            <person name="Hundley H."/>
            <person name="Na H."/>
            <person name="Kuo A."/>
            <person name="Barry K."/>
            <person name="Lipzen A."/>
            <person name="Henrissat B."/>
            <person name="Riley R."/>
            <person name="Ahrendt S."/>
            <person name="Nagy L.G."/>
            <person name="Grigoriev I.V."/>
            <person name="Martin F."/>
            <person name="Rosso M.N."/>
        </authorList>
    </citation>
    <scope>NUCLEOTIDE SEQUENCE [LARGE SCALE GENOMIC DNA]</scope>
    <source>
        <strain evidence="4 5">CIRM-BRFM 1785</strain>
    </source>
</reference>
<evidence type="ECO:0000259" key="2">
    <source>
        <dbReference type="Pfam" id="PF06159"/>
    </source>
</evidence>
<sequence>MSSTGAHLLSLKVMRVSRPSVASAWEPFYSSSPSFSAHSTTSIVSLQGKTALIGHPKTLRDLSHVTEMLMLPSSFGAIQLGETFTSCVSVNNEANVPVEAVTLTVEVQTASTKTVLAEFGGEGQQLGPGESLERVVSHEIKELGQHALACTVSYRIPSSTRASTSTDGINSDMLVFRKFYKFAVTNPLSVKTKVHVPRGPSALLSREEREKVFLEIHIQNLTQDAMWLDRMHLECAEGWQYQDANMMDSGDGLGNESMFSGSMALMQPQDMRQYIYILSPSQRAVFPVPHQPGTIVPLGRLDISWRSSFGEPGRLLTSMLSRRIPLIQAPAQPAPIPPPKQPASAIPLHLQRSTSVAQPAPSRPRSPQPSQRPTSPPSNVPYRSSSPFRSRTVPSPAPPASAPPSTSVSAPARRPEDVQLDLVVRTIPRESVRVDKPFTVAFTVNVASPVPLPRPGEPRQARVLSFAVQHTQPLRPVTVPLVSTTFAAPNKAEPLSPRMVSGMSTPSPFGTPQRADFQDFLAQRLLVASPRGTNTDDDAQTETGVAGTPALPGVPSHITKVILPPPFADGAADGKASARTSHIVYQGSSALFLPQLKLTAPAGISGTGEGGASAAPGHERNVSTSTAGSADSELQDFSRSTSVRVVRSQDFELSYLPLRAGFAAFGGLRVLLIEDRIVDEGEEVVADVAQDHPQLRVLKEWDVVGEVWIES</sequence>
<organism evidence="4 5">
    <name type="scientific">Rhodofomes roseus</name>
    <dbReference type="NCBI Taxonomy" id="34475"/>
    <lineage>
        <taxon>Eukaryota</taxon>
        <taxon>Fungi</taxon>
        <taxon>Dikarya</taxon>
        <taxon>Basidiomycota</taxon>
        <taxon>Agaricomycotina</taxon>
        <taxon>Agaricomycetes</taxon>
        <taxon>Polyporales</taxon>
        <taxon>Rhodofomes</taxon>
    </lineage>
</organism>